<organism evidence="2">
    <name type="scientific">marine metagenome</name>
    <dbReference type="NCBI Taxonomy" id="408172"/>
    <lineage>
        <taxon>unclassified sequences</taxon>
        <taxon>metagenomes</taxon>
        <taxon>ecological metagenomes</taxon>
    </lineage>
</organism>
<reference evidence="2" key="1">
    <citation type="submission" date="2018-05" db="EMBL/GenBank/DDBJ databases">
        <authorList>
            <person name="Lanie J.A."/>
            <person name="Ng W.-L."/>
            <person name="Kazmierczak K.M."/>
            <person name="Andrzejewski T.M."/>
            <person name="Davidsen T.M."/>
            <person name="Wayne K.J."/>
            <person name="Tettelin H."/>
            <person name="Glass J.I."/>
            <person name="Rusch D."/>
            <person name="Podicherti R."/>
            <person name="Tsui H.-C.T."/>
            <person name="Winkler M.E."/>
        </authorList>
    </citation>
    <scope>NUCLEOTIDE SEQUENCE</scope>
</reference>
<dbReference type="SUPFAM" id="SSF49503">
    <property type="entry name" value="Cupredoxins"/>
    <property type="match status" value="1"/>
</dbReference>
<proteinExistence type="predicted"/>
<dbReference type="AlphaFoldDB" id="A0A382IJP2"/>
<evidence type="ECO:0000313" key="2">
    <source>
        <dbReference type="EMBL" id="SVB99788.1"/>
    </source>
</evidence>
<name>A0A382IJP2_9ZZZZ</name>
<accession>A0A382IJP2</accession>
<dbReference type="InterPro" id="IPR008972">
    <property type="entry name" value="Cupredoxin"/>
</dbReference>
<evidence type="ECO:0008006" key="3">
    <source>
        <dbReference type="Google" id="ProtNLM"/>
    </source>
</evidence>
<feature type="region of interest" description="Disordered" evidence="1">
    <location>
        <begin position="232"/>
        <end position="256"/>
    </location>
</feature>
<evidence type="ECO:0000256" key="1">
    <source>
        <dbReference type="SAM" id="MobiDB-lite"/>
    </source>
</evidence>
<dbReference type="Gene3D" id="2.60.40.420">
    <property type="entry name" value="Cupredoxins - blue copper proteins"/>
    <property type="match status" value="1"/>
</dbReference>
<gene>
    <name evidence="2" type="ORF">METZ01_LOCUS252642</name>
</gene>
<sequence length="256" mass="27426">MENTMANRNNTLLLLGLSLVLTCLLAACTSREPEDRTFNLEVQDGILVRGNPPLQVNQGDGVTIVVDANEHISFHLHGYDLEQEAGPGKPAKLVFLANATGSFPFTIHVSKSSGTHEHTDPVSGCQGILPNDAPTPEIVLMTGMGHDTGEVKVSVELQNFSLMSDASGSKDVAGGHWHLFIDGKLVGMYATPETTITVEKAGHHQFMATLSDNAHCEYGISANVTVHVEEGARGEEEAHHKDDGGEIELGRLDVMP</sequence>
<dbReference type="EMBL" id="UINC01067781">
    <property type="protein sequence ID" value="SVB99788.1"/>
    <property type="molecule type" value="Genomic_DNA"/>
</dbReference>
<protein>
    <recommendedName>
        <fullName evidence="3">Plastocyanin-like domain-containing protein</fullName>
    </recommendedName>
</protein>